<proteinExistence type="predicted"/>
<organism evidence="4 5">
    <name type="scientific">Aphanomyces euteiches</name>
    <dbReference type="NCBI Taxonomy" id="100861"/>
    <lineage>
        <taxon>Eukaryota</taxon>
        <taxon>Sar</taxon>
        <taxon>Stramenopiles</taxon>
        <taxon>Oomycota</taxon>
        <taxon>Saprolegniomycetes</taxon>
        <taxon>Saprolegniales</taxon>
        <taxon>Verrucalvaceae</taxon>
        <taxon>Aphanomyces</taxon>
    </lineage>
</organism>
<dbReference type="GO" id="GO:0003700">
    <property type="term" value="F:DNA-binding transcription factor activity"/>
    <property type="evidence" value="ECO:0007669"/>
    <property type="project" value="InterPro"/>
</dbReference>
<evidence type="ECO:0000256" key="1">
    <source>
        <dbReference type="SAM" id="Coils"/>
    </source>
</evidence>
<dbReference type="VEuPathDB" id="FungiDB:AeMF1_012217"/>
<dbReference type="AlphaFoldDB" id="A0A6G0XPW2"/>
<dbReference type="CDD" id="cd14686">
    <property type="entry name" value="bZIP"/>
    <property type="match status" value="1"/>
</dbReference>
<keyword evidence="5" id="KW-1185">Reference proteome</keyword>
<evidence type="ECO:0000313" key="5">
    <source>
        <dbReference type="Proteomes" id="UP000481153"/>
    </source>
</evidence>
<evidence type="ECO:0000313" key="4">
    <source>
        <dbReference type="EMBL" id="KAF0742571.1"/>
    </source>
</evidence>
<feature type="compositionally biased region" description="Basic residues" evidence="2">
    <location>
        <begin position="1"/>
        <end position="12"/>
    </location>
</feature>
<feature type="coiled-coil region" evidence="1">
    <location>
        <begin position="44"/>
        <end position="71"/>
    </location>
</feature>
<evidence type="ECO:0000256" key="2">
    <source>
        <dbReference type="SAM" id="MobiDB-lite"/>
    </source>
</evidence>
<comment type="caution">
    <text evidence="4">The sequence shown here is derived from an EMBL/GenBank/DDBJ whole genome shotgun (WGS) entry which is preliminary data.</text>
</comment>
<keyword evidence="1" id="KW-0175">Coiled coil</keyword>
<accession>A0A6G0XPW2</accession>
<sequence>MKRTKQYAKRRSTTGETKLEKKIHRRHQSKLNQRRYRIEQKEHIDYLEGTVADLTTEVARLEGRLDSLRMTVPRNLQTLAAETNIANEYFRIFANGYAIDPTSPMRKYQHEFLTSVMDQDLVFMDSTGIDKLFHQWGLYVKTFASVRMECVLRHVVALNPHPMLEANAIMHLRISRETIQLLSPHLLCNEPLVQKLVGRVMKLMVVCQFTFDRNLKIQQFNTIANPVAGLMEILHDVDETALIMSGLLISQTGELAPVDMDVDER</sequence>
<protein>
    <recommendedName>
        <fullName evidence="3">BZIP domain-containing protein</fullName>
    </recommendedName>
</protein>
<feature type="compositionally biased region" description="Basic residues" evidence="2">
    <location>
        <begin position="21"/>
        <end position="30"/>
    </location>
</feature>
<feature type="domain" description="BZIP" evidence="3">
    <location>
        <begin position="17"/>
        <end position="81"/>
    </location>
</feature>
<dbReference type="SMART" id="SM00338">
    <property type="entry name" value="BRLZ"/>
    <property type="match status" value="1"/>
</dbReference>
<dbReference type="EMBL" id="VJMJ01000026">
    <property type="protein sequence ID" value="KAF0742571.1"/>
    <property type="molecule type" value="Genomic_DNA"/>
</dbReference>
<dbReference type="Proteomes" id="UP000481153">
    <property type="component" value="Unassembled WGS sequence"/>
</dbReference>
<reference evidence="4 5" key="1">
    <citation type="submission" date="2019-07" db="EMBL/GenBank/DDBJ databases">
        <title>Genomics analysis of Aphanomyces spp. identifies a new class of oomycete effector associated with host adaptation.</title>
        <authorList>
            <person name="Gaulin E."/>
        </authorList>
    </citation>
    <scope>NUCLEOTIDE SEQUENCE [LARGE SCALE GENOMIC DNA]</scope>
    <source>
        <strain evidence="4 5">ATCC 201684</strain>
    </source>
</reference>
<feature type="region of interest" description="Disordered" evidence="2">
    <location>
        <begin position="1"/>
        <end position="30"/>
    </location>
</feature>
<name>A0A6G0XPW2_9STRA</name>
<evidence type="ECO:0000259" key="3">
    <source>
        <dbReference type="SMART" id="SM00338"/>
    </source>
</evidence>
<dbReference type="InterPro" id="IPR004827">
    <property type="entry name" value="bZIP"/>
</dbReference>
<gene>
    <name evidence="4" type="ORF">Ae201684_002473</name>
</gene>